<dbReference type="SUPFAM" id="SSF101386">
    <property type="entry name" value="all-alpha NTP pyrophosphatases"/>
    <property type="match status" value="1"/>
</dbReference>
<proteinExistence type="predicted"/>
<reference evidence="1 2" key="1">
    <citation type="submission" date="2019-12" db="EMBL/GenBank/DDBJ databases">
        <title>The whole genome sequencing of a strain isolated from a Mars analog, Dalangtan Playa.</title>
        <authorList>
            <person name="Huang T."/>
        </authorList>
    </citation>
    <scope>NUCLEOTIDE SEQUENCE [LARGE SCALE GENOMIC DNA]</scope>
    <source>
        <strain evidence="1 2">DP4-553-S</strain>
    </source>
</reference>
<dbReference type="Proteomes" id="UP000665043">
    <property type="component" value="Chromosome"/>
</dbReference>
<evidence type="ECO:0008006" key="3">
    <source>
        <dbReference type="Google" id="ProtNLM"/>
    </source>
</evidence>
<evidence type="ECO:0000313" key="2">
    <source>
        <dbReference type="Proteomes" id="UP000665043"/>
    </source>
</evidence>
<dbReference type="Gene3D" id="1.10.287.1080">
    <property type="entry name" value="MazG-like"/>
    <property type="match status" value="1"/>
</dbReference>
<evidence type="ECO:0000313" key="1">
    <source>
        <dbReference type="EMBL" id="QTM99027.1"/>
    </source>
</evidence>
<gene>
    <name evidence="1" type="ORF">ERJ70_06760</name>
</gene>
<dbReference type="RefSeq" id="WP_209368116.1">
    <property type="nucleotide sequence ID" value="NZ_CP046956.1"/>
</dbReference>
<dbReference type="EMBL" id="CP046956">
    <property type="protein sequence ID" value="QTM99027.1"/>
    <property type="molecule type" value="Genomic_DNA"/>
</dbReference>
<name>A0ABX7VXI8_9BACI</name>
<organism evidence="1 2">
    <name type="scientific">Sediminibacillus dalangtanensis</name>
    <dbReference type="NCBI Taxonomy" id="2729421"/>
    <lineage>
        <taxon>Bacteria</taxon>
        <taxon>Bacillati</taxon>
        <taxon>Bacillota</taxon>
        <taxon>Bacilli</taxon>
        <taxon>Bacillales</taxon>
        <taxon>Bacillaceae</taxon>
        <taxon>Sediminibacillus</taxon>
    </lineage>
</organism>
<accession>A0ABX7VXI8</accession>
<sequence>MKKLQQDAESFQKEMGWEIRKESYEVSREDLLNNYMLLTTEVAEVAEEFRKAFNLTYKAVQEGEAKQQAFEKAKAVVKEDVGKELADCIAYITKMANYFEIDLEDSFYSKMEEVKHRKNKDV</sequence>
<keyword evidence="2" id="KW-1185">Reference proteome</keyword>
<protein>
    <recommendedName>
        <fullName evidence="3">MazG nucleotide pyrophosphohydrolase domain-containing protein</fullName>
    </recommendedName>
</protein>